<evidence type="ECO:0000313" key="14">
    <source>
        <dbReference type="EMBL" id="KAF2671525.1"/>
    </source>
</evidence>
<keyword evidence="8" id="KW-0460">Magnesium</keyword>
<dbReference type="OrthoDB" id="272289at2759"/>
<name>A0A6A6UGX3_9PEZI</name>
<proteinExistence type="inferred from homology"/>
<evidence type="ECO:0000256" key="12">
    <source>
        <dbReference type="ARBA" id="ARBA00043086"/>
    </source>
</evidence>
<keyword evidence="15" id="KW-1185">Reference proteome</keyword>
<evidence type="ECO:0000256" key="2">
    <source>
        <dbReference type="ARBA" id="ARBA00006734"/>
    </source>
</evidence>
<evidence type="ECO:0000256" key="1">
    <source>
        <dbReference type="ARBA" id="ARBA00001946"/>
    </source>
</evidence>
<dbReference type="GO" id="GO:0005965">
    <property type="term" value="C:protein farnesyltransferase complex"/>
    <property type="evidence" value="ECO:0007669"/>
    <property type="project" value="TreeGrafter"/>
</dbReference>
<dbReference type="PROSITE" id="PS51147">
    <property type="entry name" value="PFTA"/>
    <property type="match status" value="4"/>
</dbReference>
<evidence type="ECO:0000313" key="15">
    <source>
        <dbReference type="Proteomes" id="UP000799302"/>
    </source>
</evidence>
<evidence type="ECO:0000256" key="10">
    <source>
        <dbReference type="ARBA" id="ARBA00041392"/>
    </source>
</evidence>
<dbReference type="GO" id="GO:0004660">
    <property type="term" value="F:protein farnesyltransferase activity"/>
    <property type="evidence" value="ECO:0007669"/>
    <property type="project" value="UniProtKB-EC"/>
</dbReference>
<comment type="similarity">
    <text evidence="2">Belongs to the protein prenyltransferase subunit alpha family.</text>
</comment>
<accession>A0A6A6UGX3</accession>
<comment type="cofactor">
    <cofactor evidence="1">
        <name>Mg(2+)</name>
        <dbReference type="ChEBI" id="CHEBI:18420"/>
    </cofactor>
</comment>
<evidence type="ECO:0000256" key="3">
    <source>
        <dbReference type="ARBA" id="ARBA00012700"/>
    </source>
</evidence>
<evidence type="ECO:0000256" key="6">
    <source>
        <dbReference type="ARBA" id="ARBA00022679"/>
    </source>
</evidence>
<dbReference type="InterPro" id="IPR002088">
    <property type="entry name" value="Prenyl_trans_a"/>
</dbReference>
<dbReference type="AlphaFoldDB" id="A0A6A6UGX3"/>
<evidence type="ECO:0000256" key="7">
    <source>
        <dbReference type="ARBA" id="ARBA00022737"/>
    </source>
</evidence>
<sequence>MGKYADSPEWADVVPISQQEHMPAPLAQIAYTDEYAEAMSYLRATMASNELSERVLALTEDIIRLNPSHYTVWLYRFRTLSALPTASLTTELTTFLNPLSLRHLKNYQIWHHRQLLVSAIGSYEGEAEFLVDMFAKDAKNYHVWSYRQWLVRHFKLFHSASELAFTEQLIGEDVRNNSAWNHRWHVNFADGDGLSDSGLVAKELEYAMGKIELAAQNESAWNYLRGLLAKGAGVEESKVVQFAVKYAGLDGGEVKSTHALDLLASIYGKDPAKKESAVQALELLADKYDPIRAPYWRYRLAMVNSGVAAS</sequence>
<dbReference type="EC" id="2.5.1.59" evidence="3"/>
<keyword evidence="7" id="KW-0677">Repeat</keyword>
<dbReference type="Gene3D" id="1.25.40.120">
    <property type="entry name" value="Protein prenylyltransferase"/>
    <property type="match status" value="1"/>
</dbReference>
<keyword evidence="6" id="KW-0808">Transferase</keyword>
<dbReference type="SUPFAM" id="SSF48439">
    <property type="entry name" value="Protein prenylyltransferase"/>
    <property type="match status" value="1"/>
</dbReference>
<evidence type="ECO:0000256" key="5">
    <source>
        <dbReference type="ARBA" id="ARBA00022602"/>
    </source>
</evidence>
<dbReference type="PANTHER" id="PTHR11129">
    <property type="entry name" value="PROTEIN FARNESYLTRANSFERASE ALPHA SUBUNIT/RAB GERANYLGERANYL TRANSFERASE ALPHA SUBUNIT"/>
    <property type="match status" value="1"/>
</dbReference>
<evidence type="ECO:0000256" key="8">
    <source>
        <dbReference type="ARBA" id="ARBA00022842"/>
    </source>
</evidence>
<evidence type="ECO:0000256" key="13">
    <source>
        <dbReference type="ARBA" id="ARBA00043219"/>
    </source>
</evidence>
<protein>
    <recommendedName>
        <fullName evidence="9">Protein farnesyltransferase/geranylgeranyltransferase type-1 subunit alpha</fullName>
        <ecNumber evidence="4">2.5.1.58</ecNumber>
        <ecNumber evidence="3">2.5.1.59</ecNumber>
    </recommendedName>
    <alternativeName>
        <fullName evidence="12">CAAX farnesyltransferase subunit alpha</fullName>
    </alternativeName>
    <alternativeName>
        <fullName evidence="11">FTase-alpha</fullName>
    </alternativeName>
    <alternativeName>
        <fullName evidence="10">Ras proteins prenyltransferase subunit alpha</fullName>
    </alternativeName>
    <alternativeName>
        <fullName evidence="13">Type I protein geranyl-geranyltransferase subunit alpha</fullName>
    </alternativeName>
</protein>
<gene>
    <name evidence="14" type="ORF">BT63DRAFT_399882</name>
</gene>
<dbReference type="PANTHER" id="PTHR11129:SF1">
    <property type="entry name" value="PROTEIN FARNESYLTRANSFERASE_GERANYLGERANYLTRANSFERASE TYPE-1 SUBUNIT ALPHA"/>
    <property type="match status" value="1"/>
</dbReference>
<evidence type="ECO:0000256" key="11">
    <source>
        <dbReference type="ARBA" id="ARBA00042436"/>
    </source>
</evidence>
<keyword evidence="5" id="KW-0637">Prenyltransferase</keyword>
<evidence type="ECO:0000256" key="4">
    <source>
        <dbReference type="ARBA" id="ARBA00012702"/>
    </source>
</evidence>
<dbReference type="Proteomes" id="UP000799302">
    <property type="component" value="Unassembled WGS sequence"/>
</dbReference>
<evidence type="ECO:0000256" key="9">
    <source>
        <dbReference type="ARBA" id="ARBA00040965"/>
    </source>
</evidence>
<dbReference type="EC" id="2.5.1.58" evidence="4"/>
<dbReference type="GO" id="GO:0004662">
    <property type="term" value="F:CAAX-protein geranylgeranyltransferase activity"/>
    <property type="evidence" value="ECO:0007669"/>
    <property type="project" value="UniProtKB-EC"/>
</dbReference>
<dbReference type="EMBL" id="MU004233">
    <property type="protein sequence ID" value="KAF2671525.1"/>
    <property type="molecule type" value="Genomic_DNA"/>
</dbReference>
<organism evidence="14 15">
    <name type="scientific">Microthyrium microscopicum</name>
    <dbReference type="NCBI Taxonomy" id="703497"/>
    <lineage>
        <taxon>Eukaryota</taxon>
        <taxon>Fungi</taxon>
        <taxon>Dikarya</taxon>
        <taxon>Ascomycota</taxon>
        <taxon>Pezizomycotina</taxon>
        <taxon>Dothideomycetes</taxon>
        <taxon>Dothideomycetes incertae sedis</taxon>
        <taxon>Microthyriales</taxon>
        <taxon>Microthyriaceae</taxon>
        <taxon>Microthyrium</taxon>
    </lineage>
</organism>
<dbReference type="GO" id="GO:0005953">
    <property type="term" value="C:CAAX-protein geranylgeranyltransferase complex"/>
    <property type="evidence" value="ECO:0007669"/>
    <property type="project" value="TreeGrafter"/>
</dbReference>
<dbReference type="Pfam" id="PF01239">
    <property type="entry name" value="PPTA"/>
    <property type="match status" value="5"/>
</dbReference>
<reference evidence="14" key="1">
    <citation type="journal article" date="2020" name="Stud. Mycol.">
        <title>101 Dothideomycetes genomes: a test case for predicting lifestyles and emergence of pathogens.</title>
        <authorList>
            <person name="Haridas S."/>
            <person name="Albert R."/>
            <person name="Binder M."/>
            <person name="Bloem J."/>
            <person name="Labutti K."/>
            <person name="Salamov A."/>
            <person name="Andreopoulos B."/>
            <person name="Baker S."/>
            <person name="Barry K."/>
            <person name="Bills G."/>
            <person name="Bluhm B."/>
            <person name="Cannon C."/>
            <person name="Castanera R."/>
            <person name="Culley D."/>
            <person name="Daum C."/>
            <person name="Ezra D."/>
            <person name="Gonzalez J."/>
            <person name="Henrissat B."/>
            <person name="Kuo A."/>
            <person name="Liang C."/>
            <person name="Lipzen A."/>
            <person name="Lutzoni F."/>
            <person name="Magnuson J."/>
            <person name="Mondo S."/>
            <person name="Nolan M."/>
            <person name="Ohm R."/>
            <person name="Pangilinan J."/>
            <person name="Park H.-J."/>
            <person name="Ramirez L."/>
            <person name="Alfaro M."/>
            <person name="Sun H."/>
            <person name="Tritt A."/>
            <person name="Yoshinaga Y."/>
            <person name="Zwiers L.-H."/>
            <person name="Turgeon B."/>
            <person name="Goodwin S."/>
            <person name="Spatafora J."/>
            <person name="Crous P."/>
            <person name="Grigoriev I."/>
        </authorList>
    </citation>
    <scope>NUCLEOTIDE SEQUENCE</scope>
    <source>
        <strain evidence="14">CBS 115976</strain>
    </source>
</reference>